<dbReference type="Gene3D" id="2.60.40.10">
    <property type="entry name" value="Immunoglobulins"/>
    <property type="match status" value="1"/>
</dbReference>
<dbReference type="InterPro" id="IPR025924">
    <property type="entry name" value="YHYH_dom"/>
</dbReference>
<keyword evidence="3" id="KW-1185">Reference proteome</keyword>
<dbReference type="PROSITE" id="PS51257">
    <property type="entry name" value="PROKAR_LIPOPROTEIN"/>
    <property type="match status" value="1"/>
</dbReference>
<gene>
    <name evidence="2" type="ORF">DKT75_20860</name>
</gene>
<name>A0A317C6V2_9GAMM</name>
<dbReference type="AlphaFoldDB" id="A0A317C6V2"/>
<dbReference type="InterPro" id="IPR013783">
    <property type="entry name" value="Ig-like_fold"/>
</dbReference>
<reference evidence="2 3" key="1">
    <citation type="submission" date="2018-05" db="EMBL/GenBank/DDBJ databases">
        <title>Leucothrix arctica sp. nov., isolated from Arctic seawater.</title>
        <authorList>
            <person name="Choi A."/>
            <person name="Baek K."/>
        </authorList>
    </citation>
    <scope>NUCLEOTIDE SEQUENCE [LARGE SCALE GENOMIC DNA]</scope>
    <source>
        <strain evidence="2 3">IMCC9719</strain>
    </source>
</reference>
<dbReference type="SUPFAM" id="SSF49299">
    <property type="entry name" value="PKD domain"/>
    <property type="match status" value="1"/>
</dbReference>
<feature type="domain" description="YHYH" evidence="1">
    <location>
        <begin position="210"/>
        <end position="413"/>
    </location>
</feature>
<evidence type="ECO:0000313" key="2">
    <source>
        <dbReference type="EMBL" id="PWQ93143.1"/>
    </source>
</evidence>
<accession>A0A317C6V2</accession>
<protein>
    <recommendedName>
        <fullName evidence="1">YHYH domain-containing protein</fullName>
    </recommendedName>
</protein>
<organism evidence="2 3">
    <name type="scientific">Leucothrix arctica</name>
    <dbReference type="NCBI Taxonomy" id="1481894"/>
    <lineage>
        <taxon>Bacteria</taxon>
        <taxon>Pseudomonadati</taxon>
        <taxon>Pseudomonadota</taxon>
        <taxon>Gammaproteobacteria</taxon>
        <taxon>Thiotrichales</taxon>
        <taxon>Thiotrichaceae</taxon>
        <taxon>Leucothrix</taxon>
    </lineage>
</organism>
<dbReference type="InterPro" id="IPR035986">
    <property type="entry name" value="PKD_dom_sf"/>
</dbReference>
<dbReference type="Pfam" id="PF14240">
    <property type="entry name" value="YHYH"/>
    <property type="match status" value="1"/>
</dbReference>
<dbReference type="Pfam" id="PF22352">
    <property type="entry name" value="K319L-like_PKD"/>
    <property type="match status" value="1"/>
</dbReference>
<evidence type="ECO:0000259" key="1">
    <source>
        <dbReference type="Pfam" id="PF14240"/>
    </source>
</evidence>
<evidence type="ECO:0000313" key="3">
    <source>
        <dbReference type="Proteomes" id="UP000245506"/>
    </source>
</evidence>
<dbReference type="RefSeq" id="WP_109826711.1">
    <property type="nucleotide sequence ID" value="NZ_QGKL01000043.1"/>
</dbReference>
<dbReference type="EMBL" id="QGKL01000043">
    <property type="protein sequence ID" value="PWQ93143.1"/>
    <property type="molecule type" value="Genomic_DNA"/>
</dbReference>
<comment type="caution">
    <text evidence="2">The sequence shown here is derived from an EMBL/GenBank/DDBJ whole genome shotgun (WGS) entry which is preliminary data.</text>
</comment>
<sequence>MRHLSICASALLLSACLSSSNDDSYASDFISDTAFKAAVTNTAPIADAGVDKNVAAGSTVSLDASGSSDIDSDILFYDWSTGITTATISSAALSETTIVNPSFTADEVGTYIFQVAVSDGIDTVTDEVTITVTDGTATGEGTTSGIECDYSSSTYNDSDSVNLPSLSDWTCTDTTRELIANGVPDHAVGTFPNAGNSNTISENEVAVIYPLAPVLTDKVIVLGGLSGALGYMLNGVEIDASTEGSCDDSGDFCSLTDNSASWSIEVLGQGGFDFGIDYNNAHVRPDGTYHYHGLPEAFILSLGVHSNKMTLIAWAADGFPIYARYGYSGVMSSVSPLVKMKGSYQLMLTQSPTRPSVDTFPLGTFKQDWEYVEGSGDLDECNGRFGVTPEFPNGIYHYYGTDTYPYLQRCVKGVVEDALEGDRS</sequence>
<proteinExistence type="predicted"/>
<dbReference type="Proteomes" id="UP000245506">
    <property type="component" value="Unassembled WGS sequence"/>
</dbReference>
<dbReference type="OrthoDB" id="9796530at2"/>